<evidence type="ECO:0000313" key="2">
    <source>
        <dbReference type="EMBL" id="KKM98182.1"/>
    </source>
</evidence>
<sequence>METNELPKEIQAELAHYENSELADMLAWLQLSDTAQQLRMKAFMIETRRELVEIKTLLSRHWWDGISKTHILIGTAAGAGGFVAMVLGLAPIG</sequence>
<keyword evidence="1" id="KW-0472">Membrane</keyword>
<accession>A0A0F9PYE0</accession>
<name>A0A0F9PYE0_9ZZZZ</name>
<reference evidence="2" key="1">
    <citation type="journal article" date="2015" name="Nature">
        <title>Complex archaea that bridge the gap between prokaryotes and eukaryotes.</title>
        <authorList>
            <person name="Spang A."/>
            <person name="Saw J.H."/>
            <person name="Jorgensen S.L."/>
            <person name="Zaremba-Niedzwiedzka K."/>
            <person name="Martijn J."/>
            <person name="Lind A.E."/>
            <person name="van Eijk R."/>
            <person name="Schleper C."/>
            <person name="Guy L."/>
            <person name="Ettema T.J."/>
        </authorList>
    </citation>
    <scope>NUCLEOTIDE SEQUENCE</scope>
</reference>
<evidence type="ECO:0000256" key="1">
    <source>
        <dbReference type="SAM" id="Phobius"/>
    </source>
</evidence>
<gene>
    <name evidence="2" type="ORF">LCGC14_1160590</name>
</gene>
<organism evidence="2">
    <name type="scientific">marine sediment metagenome</name>
    <dbReference type="NCBI Taxonomy" id="412755"/>
    <lineage>
        <taxon>unclassified sequences</taxon>
        <taxon>metagenomes</taxon>
        <taxon>ecological metagenomes</taxon>
    </lineage>
</organism>
<comment type="caution">
    <text evidence="2">The sequence shown here is derived from an EMBL/GenBank/DDBJ whole genome shotgun (WGS) entry which is preliminary data.</text>
</comment>
<feature type="transmembrane region" description="Helical" evidence="1">
    <location>
        <begin position="70"/>
        <end position="92"/>
    </location>
</feature>
<dbReference type="EMBL" id="LAZR01005656">
    <property type="protein sequence ID" value="KKM98182.1"/>
    <property type="molecule type" value="Genomic_DNA"/>
</dbReference>
<keyword evidence="1" id="KW-1133">Transmembrane helix</keyword>
<keyword evidence="1" id="KW-0812">Transmembrane</keyword>
<protein>
    <submittedName>
        <fullName evidence="2">Uncharacterized protein</fullName>
    </submittedName>
</protein>
<proteinExistence type="predicted"/>
<dbReference type="AlphaFoldDB" id="A0A0F9PYE0"/>